<dbReference type="SUPFAM" id="SSF57889">
    <property type="entry name" value="Cysteine-rich domain"/>
    <property type="match status" value="6"/>
</dbReference>
<dbReference type="EMBL" id="JBANAX010000453">
    <property type="protein sequence ID" value="KAL1208347.1"/>
    <property type="molecule type" value="Genomic_DNA"/>
</dbReference>
<feature type="domain" description="DC1" evidence="2">
    <location>
        <begin position="374"/>
        <end position="422"/>
    </location>
</feature>
<gene>
    <name evidence="4" type="ORF">V5N11_033820</name>
</gene>
<dbReference type="InterPro" id="IPR004146">
    <property type="entry name" value="DC1"/>
</dbReference>
<dbReference type="InterPro" id="IPR054483">
    <property type="entry name" value="DC1-like_CT"/>
</dbReference>
<evidence type="ECO:0000313" key="4">
    <source>
        <dbReference type="EMBL" id="KAL1208347.1"/>
    </source>
</evidence>
<dbReference type="AlphaFoldDB" id="A0ABD1ANL2"/>
<feature type="domain" description="DC1" evidence="2">
    <location>
        <begin position="62"/>
        <end position="104"/>
    </location>
</feature>
<feature type="domain" description="DC1-like C-terminal" evidence="3">
    <location>
        <begin position="620"/>
        <end position="668"/>
    </location>
</feature>
<feature type="domain" description="DC1" evidence="2">
    <location>
        <begin position="290"/>
        <end position="340"/>
    </location>
</feature>
<dbReference type="InterPro" id="IPR053192">
    <property type="entry name" value="Vacuole_Formation_Reg"/>
</dbReference>
<evidence type="ECO:0000256" key="1">
    <source>
        <dbReference type="ARBA" id="ARBA00022737"/>
    </source>
</evidence>
<dbReference type="PANTHER" id="PTHR32410">
    <property type="entry name" value="CYSTEINE/HISTIDINE-RICH C1 DOMAIN FAMILY PROTEIN"/>
    <property type="match status" value="1"/>
</dbReference>
<dbReference type="Proteomes" id="UP001558713">
    <property type="component" value="Unassembled WGS sequence"/>
</dbReference>
<dbReference type="InterPro" id="IPR046349">
    <property type="entry name" value="C1-like_sf"/>
</dbReference>
<name>A0ABD1ANL2_CARAN</name>
<evidence type="ECO:0000313" key="5">
    <source>
        <dbReference type="Proteomes" id="UP001558713"/>
    </source>
</evidence>
<dbReference type="PANTHER" id="PTHR32410:SF162">
    <property type="entry name" value="CHP-RICH ZINC FINGER PROTEIN-LIKE-RELATED"/>
    <property type="match status" value="1"/>
</dbReference>
<feature type="domain" description="DC1" evidence="2">
    <location>
        <begin position="178"/>
        <end position="226"/>
    </location>
</feature>
<evidence type="ECO:0000259" key="2">
    <source>
        <dbReference type="Pfam" id="PF03107"/>
    </source>
</evidence>
<sequence length="669" mass="76468">MEMVEFHKHPLLPVTRFSFGSCKGCSSFGYIYGGYRCNELGCEEYVYHKECAELLPEINHSSHPDHPLKLLIRDGESACNRCGDSFKNGYFCSICDFKLDIRCAKGPAPLLILENSNLHDHPLHLVKKSIYESGYDRKCKACDIDVYFEIGLCYKCYECKLVFHEECDKFFPEANHTSHPQHPLKLLSYKAAPKYADKKCLLCGMGFDQRLHHCDICNFSICSRCMSNPPPLVVVSRTTHEHQLHLFPRRMDFTCNACGMQGNRSPYFCLQCNFMIHRKCIDLPRVININRHNHRISYTRRLGHGDWKCGVGLCSKKVDGFYGAYSCSKCPKDVFHASCATREDVWDMIELEGTPEEPEEPPFVVIDDNTIKHFSHDHNLRINKDGGMLHESILCQACVFQICSELFYNCEECDFILHEKCANLPRKKRHLCDSLPFTLDTNSEGEASKCYLCRQDFTGFRYMCLNRDIVLDVRCSSLSEPFVHESHQHPLYYTGGYCMSKCTACGDCTNREIYSALFNCDECDFRLGFKCAILPHKVMRHRYDDHPLCLSYSESSVDGEYYWCEACETKVNPRKWFYTCKDCGVALHISCVVGDVSYVMPGSVLSVARLAGGLKFYDGEVVPNTSICRPICTVCNSRCKLPSILQCNPRSTIFLQLSMTGYVCSLGCH</sequence>
<keyword evidence="5" id="KW-1185">Reference proteome</keyword>
<evidence type="ECO:0000259" key="3">
    <source>
        <dbReference type="Pfam" id="PF22926"/>
    </source>
</evidence>
<organism evidence="4 5">
    <name type="scientific">Cardamine amara subsp. amara</name>
    <dbReference type="NCBI Taxonomy" id="228776"/>
    <lineage>
        <taxon>Eukaryota</taxon>
        <taxon>Viridiplantae</taxon>
        <taxon>Streptophyta</taxon>
        <taxon>Embryophyta</taxon>
        <taxon>Tracheophyta</taxon>
        <taxon>Spermatophyta</taxon>
        <taxon>Magnoliopsida</taxon>
        <taxon>eudicotyledons</taxon>
        <taxon>Gunneridae</taxon>
        <taxon>Pentapetalae</taxon>
        <taxon>rosids</taxon>
        <taxon>malvids</taxon>
        <taxon>Brassicales</taxon>
        <taxon>Brassicaceae</taxon>
        <taxon>Cardamineae</taxon>
        <taxon>Cardamine</taxon>
    </lineage>
</organism>
<accession>A0ABD1ANL2</accession>
<feature type="domain" description="DC1" evidence="2">
    <location>
        <begin position="542"/>
        <end position="592"/>
    </location>
</feature>
<dbReference type="Pfam" id="PF22926">
    <property type="entry name" value="C1-like_CT"/>
    <property type="match status" value="1"/>
</dbReference>
<protein>
    <submittedName>
        <fullName evidence="4">Protein VACUOLELESS GAMETOPHYTES</fullName>
    </submittedName>
</protein>
<comment type="caution">
    <text evidence="4">The sequence shown here is derived from an EMBL/GenBank/DDBJ whole genome shotgun (WGS) entry which is preliminary data.</text>
</comment>
<reference evidence="4 5" key="1">
    <citation type="submission" date="2024-04" db="EMBL/GenBank/DDBJ databases">
        <title>Genome assembly C_amara_ONT_v2.</title>
        <authorList>
            <person name="Yant L."/>
            <person name="Moore C."/>
            <person name="Slenker M."/>
        </authorList>
    </citation>
    <scope>NUCLEOTIDE SEQUENCE [LARGE SCALE GENOMIC DNA]</scope>
    <source>
        <tissue evidence="4">Leaf</tissue>
    </source>
</reference>
<dbReference type="Pfam" id="PF03107">
    <property type="entry name" value="C1_2"/>
    <property type="match status" value="6"/>
</dbReference>
<proteinExistence type="predicted"/>
<feature type="domain" description="DC1" evidence="2">
    <location>
        <begin position="239"/>
        <end position="281"/>
    </location>
</feature>
<keyword evidence="1" id="KW-0677">Repeat</keyword>